<organism evidence="2">
    <name type="scientific">marine sediment metagenome</name>
    <dbReference type="NCBI Taxonomy" id="412755"/>
    <lineage>
        <taxon>unclassified sequences</taxon>
        <taxon>metagenomes</taxon>
        <taxon>ecological metagenomes</taxon>
    </lineage>
</organism>
<name>A0A0F9EHQ1_9ZZZZ</name>
<dbReference type="GO" id="GO:0016491">
    <property type="term" value="F:oxidoreductase activity"/>
    <property type="evidence" value="ECO:0007669"/>
    <property type="project" value="InterPro"/>
</dbReference>
<dbReference type="InterPro" id="IPR015939">
    <property type="entry name" value="Fum_Rdtase/Succ_DH_flav-like_C"/>
</dbReference>
<accession>A0A0F9EHQ1</accession>
<sequence length="69" mass="7913">MAHDALMRNESCGGHFREEFQTEEGEALRDDENFSHVAAWGFRGVGKEPELNKEPLEFENVKPSARSYK</sequence>
<dbReference type="Pfam" id="PF02910">
    <property type="entry name" value="Succ_DH_flav_C"/>
    <property type="match status" value="1"/>
</dbReference>
<gene>
    <name evidence="2" type="ORF">LCGC14_2072940</name>
</gene>
<dbReference type="SUPFAM" id="SSF46977">
    <property type="entry name" value="Succinate dehydrogenase/fumarate reductase flavoprotein C-terminal domain"/>
    <property type="match status" value="1"/>
</dbReference>
<dbReference type="InterPro" id="IPR037099">
    <property type="entry name" value="Fum_R/Succ_DH_flav-like_C_sf"/>
</dbReference>
<proteinExistence type="predicted"/>
<evidence type="ECO:0000313" key="2">
    <source>
        <dbReference type="EMBL" id="KKL73633.1"/>
    </source>
</evidence>
<dbReference type="EMBL" id="LAZR01024900">
    <property type="protein sequence ID" value="KKL73633.1"/>
    <property type="molecule type" value="Genomic_DNA"/>
</dbReference>
<dbReference type="AlphaFoldDB" id="A0A0F9EHQ1"/>
<feature type="domain" description="Fumarate reductase/succinate dehydrogenase flavoprotein-like C-terminal" evidence="1">
    <location>
        <begin position="1"/>
        <end position="68"/>
    </location>
</feature>
<comment type="caution">
    <text evidence="2">The sequence shown here is derived from an EMBL/GenBank/DDBJ whole genome shotgun (WGS) entry which is preliminary data.</text>
</comment>
<evidence type="ECO:0000259" key="1">
    <source>
        <dbReference type="Pfam" id="PF02910"/>
    </source>
</evidence>
<protein>
    <recommendedName>
        <fullName evidence="1">Fumarate reductase/succinate dehydrogenase flavoprotein-like C-terminal domain-containing protein</fullName>
    </recommendedName>
</protein>
<reference evidence="2" key="1">
    <citation type="journal article" date="2015" name="Nature">
        <title>Complex archaea that bridge the gap between prokaryotes and eukaryotes.</title>
        <authorList>
            <person name="Spang A."/>
            <person name="Saw J.H."/>
            <person name="Jorgensen S.L."/>
            <person name="Zaremba-Niedzwiedzka K."/>
            <person name="Martijn J."/>
            <person name="Lind A.E."/>
            <person name="van Eijk R."/>
            <person name="Schleper C."/>
            <person name="Guy L."/>
            <person name="Ettema T.J."/>
        </authorList>
    </citation>
    <scope>NUCLEOTIDE SEQUENCE</scope>
</reference>